<dbReference type="InterPro" id="IPR053879">
    <property type="entry name" value="HYDIN_VesB_CFA65-like_Ig"/>
</dbReference>
<dbReference type="InterPro" id="IPR013783">
    <property type="entry name" value="Ig-like_fold"/>
</dbReference>
<dbReference type="GO" id="GO:0005737">
    <property type="term" value="C:cytoplasm"/>
    <property type="evidence" value="ECO:0007669"/>
    <property type="project" value="UniProtKB-SubCell"/>
</dbReference>
<accession>A0A4V2J9W9</accession>
<dbReference type="RefSeq" id="WP_130964981.1">
    <property type="nucleotide sequence ID" value="NZ_SIRT01000012.1"/>
</dbReference>
<dbReference type="PANTHER" id="PTHR46127:SF1">
    <property type="entry name" value="CILIA- AND FLAGELLA-ASSOCIATED PROTEIN 65"/>
    <property type="match status" value="1"/>
</dbReference>
<dbReference type="Pfam" id="PF22544">
    <property type="entry name" value="HYDIN_VesB_CFA65-like_Ig"/>
    <property type="match status" value="3"/>
</dbReference>
<evidence type="ECO:0000256" key="1">
    <source>
        <dbReference type="ARBA" id="ARBA00004138"/>
    </source>
</evidence>
<evidence type="ECO:0000256" key="2">
    <source>
        <dbReference type="ARBA" id="ARBA00004496"/>
    </source>
</evidence>
<evidence type="ECO:0000256" key="4">
    <source>
        <dbReference type="ARBA" id="ARBA00023069"/>
    </source>
</evidence>
<dbReference type="InterPro" id="IPR052614">
    <property type="entry name" value="CFAP65"/>
</dbReference>
<evidence type="ECO:0000313" key="8">
    <source>
        <dbReference type="Proteomes" id="UP000291142"/>
    </source>
</evidence>
<gene>
    <name evidence="7" type="ORF">EYD45_12920</name>
</gene>
<protein>
    <submittedName>
        <fullName evidence="7">Choice-of-anchor D domain-containing protein</fullName>
    </submittedName>
</protein>
<feature type="domain" description="HYDIN/VesB/CFA65-like Ig-like" evidence="6">
    <location>
        <begin position="850"/>
        <end position="940"/>
    </location>
</feature>
<evidence type="ECO:0000259" key="6">
    <source>
        <dbReference type="Pfam" id="PF22544"/>
    </source>
</evidence>
<dbReference type="Proteomes" id="UP000291142">
    <property type="component" value="Unassembled WGS sequence"/>
</dbReference>
<keyword evidence="5" id="KW-0966">Cell projection</keyword>
<dbReference type="PANTHER" id="PTHR46127">
    <property type="entry name" value="CILIA- AND FLAGELLA-ASSOCIATED PROTEIN 65"/>
    <property type="match status" value="1"/>
</dbReference>
<comment type="caution">
    <text evidence="7">The sequence shown here is derived from an EMBL/GenBank/DDBJ whole genome shotgun (WGS) entry which is preliminary data.</text>
</comment>
<feature type="domain" description="HYDIN/VesB/CFA65-like Ig-like" evidence="6">
    <location>
        <begin position="451"/>
        <end position="527"/>
    </location>
</feature>
<evidence type="ECO:0000313" key="7">
    <source>
        <dbReference type="EMBL" id="TBN01305.1"/>
    </source>
</evidence>
<name>A0A4V2J9W9_9FLAO</name>
<dbReference type="NCBIfam" id="NF012200">
    <property type="entry name" value="choice_anch_D"/>
    <property type="match status" value="4"/>
</dbReference>
<reference evidence="7 8" key="1">
    <citation type="submission" date="2019-02" db="EMBL/GenBank/DDBJ databases">
        <title>Hyunsoonleella sp., isolated from marine sediment.</title>
        <authorList>
            <person name="Liu B.-T."/>
        </authorList>
    </citation>
    <scope>NUCLEOTIDE SEQUENCE [LARGE SCALE GENOMIC DNA]</scope>
    <source>
        <strain evidence="7 8">T58</strain>
    </source>
</reference>
<dbReference type="AlphaFoldDB" id="A0A4V2J9W9"/>
<dbReference type="OrthoDB" id="1447243at2"/>
<proteinExistence type="predicted"/>
<evidence type="ECO:0000256" key="3">
    <source>
        <dbReference type="ARBA" id="ARBA00022490"/>
    </source>
</evidence>
<dbReference type="Gene3D" id="2.60.40.10">
    <property type="entry name" value="Immunoglobulins"/>
    <property type="match status" value="5"/>
</dbReference>
<dbReference type="EMBL" id="SIRT01000012">
    <property type="protein sequence ID" value="TBN01305.1"/>
    <property type="molecule type" value="Genomic_DNA"/>
</dbReference>
<comment type="subcellular location">
    <subcellularLocation>
        <location evidence="1">Cell projection</location>
        <location evidence="1">Cilium</location>
    </subcellularLocation>
    <subcellularLocation>
        <location evidence="2">Cytoplasm</location>
    </subcellularLocation>
</comment>
<keyword evidence="3" id="KW-0963">Cytoplasm</keyword>
<evidence type="ECO:0000256" key="5">
    <source>
        <dbReference type="ARBA" id="ARBA00023273"/>
    </source>
</evidence>
<sequence>MKRIIDLSIRILLSFTFLFCINSCNIEKVQDEKLVEEEVINPNLDPINVLVELPEDVPFNVDQLTVSSAFSEDKPLTNGEGFIQTFKNSTSELIFASNPEGNIVLLANTSTKNTSFEVKLSIESTAMTLIMMHPWTFDLSDIAKAEAQSFIKNLPEFIEFTEAIKGSILTGEFSPLQSEEVLNALIKVQNLVAKTIEKYKQPLFFKIEPQKATITNKESSAAYSVGLYDGNNEYFGHKLAVGIEKLYYFFPDFQNFAIGSTSNENSTVNFNIPSEGRWVLKAKSGLSFDGSLENQQAAYHNSLLVLQNILSMFSGKLKELLSQAANCTVSSGEWLYKYVFGTLTFENSIKKYSKGEITEYELLKVTVKLMQQGYEKLLKTIKSCFPSSDETVKEMLDGYFVKLLKLFDATYKLITAFNTGAMLADWKQFKSEIELCFIKQDGEIIACEGLQFEGPIDFGEVLVGQVATKEITITNIDEFEVEVLEFNLPERCYIELEDKVFQVGESKNATVTFEPLNAQDYSGNIRAIGFQGQTLAITTVSAIGVEGFELQGDLNFGEVPINESKTKSFTIKNTLSSAMSATISFPLGFGDSVQTGLVIQPNETISVDVVFTPELAQEYSGNIIVDTNFGLQTLGAAGTGVLAGTMQITGNTDFGEVVIGDDNAGNISIINNGQIPINVSSIEFINVLGTFAADGFLSGVINAGESKTVLIKFTPAEVRTYSGFLVVNNDVDQGNNTHPVTGVGIDNGTINLSGNMNFGDVVINGSKSQDLLITNNSQTAMTVSSLELPNGFTSDWNSGTIQPNGSQNILVTFSPNNVQQYSGSLVVNNNIDSVNNTIAISGNGISQLALSGDLEFGDIEINTSEGRTLKLINNGNTFINVASIDLPEGFTADWTSGVILANASQDVIITFSPTEVKSYSGDVIVNNDVDNIDNHMSISGNGVILDYVYPLNGLYGPNVLNLDNTNTSAGNFSMHAIIPSGKALKVKVSGSFSYVTGHSTDGDWTRVQSGGGSNLIVEFTSTKDGNVDFHLLINPAGVTIEVYENGDTTPTWTR</sequence>
<keyword evidence="4" id="KW-0969">Cilium</keyword>
<feature type="domain" description="HYDIN/VesB/CFA65-like Ig-like" evidence="6">
    <location>
        <begin position="751"/>
        <end position="843"/>
    </location>
</feature>
<keyword evidence="8" id="KW-1185">Reference proteome</keyword>
<organism evidence="7 8">
    <name type="scientific">Hyunsoonleella flava</name>
    <dbReference type="NCBI Taxonomy" id="2527939"/>
    <lineage>
        <taxon>Bacteria</taxon>
        <taxon>Pseudomonadati</taxon>
        <taxon>Bacteroidota</taxon>
        <taxon>Flavobacteriia</taxon>
        <taxon>Flavobacteriales</taxon>
        <taxon>Flavobacteriaceae</taxon>
    </lineage>
</organism>